<proteinExistence type="predicted"/>
<keyword evidence="4" id="KW-1185">Reference proteome</keyword>
<dbReference type="OrthoDB" id="9814110at2"/>
<dbReference type="Pfam" id="PF00483">
    <property type="entry name" value="NTP_transferase"/>
    <property type="match status" value="1"/>
</dbReference>
<dbReference type="PROSITE" id="PS51371">
    <property type="entry name" value="CBS"/>
    <property type="match status" value="1"/>
</dbReference>
<dbReference type="InterPro" id="IPR029044">
    <property type="entry name" value="Nucleotide-diphossugar_trans"/>
</dbReference>
<dbReference type="InterPro" id="IPR046342">
    <property type="entry name" value="CBS_dom_sf"/>
</dbReference>
<evidence type="ECO:0000259" key="2">
    <source>
        <dbReference type="PROSITE" id="PS51371"/>
    </source>
</evidence>
<dbReference type="Gene3D" id="3.90.550.10">
    <property type="entry name" value="Spore Coat Polysaccharide Biosynthesis Protein SpsA, Chain A"/>
    <property type="match status" value="1"/>
</dbReference>
<dbReference type="GO" id="GO:0016740">
    <property type="term" value="F:transferase activity"/>
    <property type="evidence" value="ECO:0007669"/>
    <property type="project" value="UniProtKB-KW"/>
</dbReference>
<dbReference type="InterPro" id="IPR005835">
    <property type="entry name" value="NTP_transferase_dom"/>
</dbReference>
<dbReference type="AlphaFoldDB" id="A0A1G7V0P5"/>
<dbReference type="CDD" id="cd06426">
    <property type="entry name" value="NTP_transferase_like_2"/>
    <property type="match status" value="1"/>
</dbReference>
<dbReference type="InterPro" id="IPR000644">
    <property type="entry name" value="CBS_dom"/>
</dbReference>
<evidence type="ECO:0000313" key="4">
    <source>
        <dbReference type="Proteomes" id="UP000217076"/>
    </source>
</evidence>
<dbReference type="RefSeq" id="WP_092614824.1">
    <property type="nucleotide sequence ID" value="NZ_FNCV01000001.1"/>
</dbReference>
<dbReference type="EMBL" id="FNCV01000001">
    <property type="protein sequence ID" value="SDG53071.1"/>
    <property type="molecule type" value="Genomic_DNA"/>
</dbReference>
<dbReference type="Gene3D" id="3.10.580.10">
    <property type="entry name" value="CBS-domain"/>
    <property type="match status" value="1"/>
</dbReference>
<dbReference type="InterPro" id="IPR050486">
    <property type="entry name" value="Mannose-1P_guanyltransferase"/>
</dbReference>
<dbReference type="STRING" id="83401.SAMN05421742_101492"/>
<dbReference type="SUPFAM" id="SSF54631">
    <property type="entry name" value="CBS-domain pair"/>
    <property type="match status" value="1"/>
</dbReference>
<keyword evidence="3" id="KW-0808">Transferase</keyword>
<sequence length="349" mass="38168">MSLSPASSLLPREAELRQVMAVIDASPAKIALLVDADGRLVGTMTDGDIRRALLSGADLAAPAEKHMFRDFQVARDDDEPSHIMARLRARSLRQMPVVDAAGRVVRIETLVEALATPKPNWVFLLAGGAGVRLRPLTESVPKPMLPVAGKPVLETILERFVEAGFRRFCIAVHYLAEQVKAHFGDGSDWGVEIVYVEEPHPLGTAGALSLMPAVPDTPLLVMNGDVLTGANFSQLLDYHEAHGAAATLCLRQYDIQVPYGTVEVDGPWATGIVEKPLHKVFVNAGIYVLGPEALALVPRERRYDMTDLLAELISREQPVATYPLHETWLDIGRLEDFRKADQVVETLPP</sequence>
<dbReference type="Proteomes" id="UP000217076">
    <property type="component" value="Unassembled WGS sequence"/>
</dbReference>
<organism evidence="3 4">
    <name type="scientific">Roseospirillum parvum</name>
    <dbReference type="NCBI Taxonomy" id="83401"/>
    <lineage>
        <taxon>Bacteria</taxon>
        <taxon>Pseudomonadati</taxon>
        <taxon>Pseudomonadota</taxon>
        <taxon>Alphaproteobacteria</taxon>
        <taxon>Rhodospirillales</taxon>
        <taxon>Rhodospirillaceae</taxon>
        <taxon>Roseospirillum</taxon>
    </lineage>
</organism>
<reference evidence="4" key="1">
    <citation type="submission" date="2016-10" db="EMBL/GenBank/DDBJ databases">
        <authorList>
            <person name="Varghese N."/>
            <person name="Submissions S."/>
        </authorList>
    </citation>
    <scope>NUCLEOTIDE SEQUENCE [LARGE SCALE GENOMIC DNA]</scope>
    <source>
        <strain evidence="4">930I</strain>
    </source>
</reference>
<evidence type="ECO:0000313" key="3">
    <source>
        <dbReference type="EMBL" id="SDG53071.1"/>
    </source>
</evidence>
<gene>
    <name evidence="3" type="ORF">SAMN05421742_101492</name>
</gene>
<dbReference type="SUPFAM" id="SSF53448">
    <property type="entry name" value="Nucleotide-diphospho-sugar transferases"/>
    <property type="match status" value="1"/>
</dbReference>
<keyword evidence="1" id="KW-0129">CBS domain</keyword>
<feature type="domain" description="CBS" evidence="2">
    <location>
        <begin position="1"/>
        <end position="59"/>
    </location>
</feature>
<protein>
    <submittedName>
        <fullName evidence="3">Nucleotidyl transferase</fullName>
    </submittedName>
</protein>
<accession>A0A1G7V0P5</accession>
<evidence type="ECO:0000256" key="1">
    <source>
        <dbReference type="PROSITE-ProRule" id="PRU00703"/>
    </source>
</evidence>
<dbReference type="PANTHER" id="PTHR22572">
    <property type="entry name" value="SUGAR-1-PHOSPHATE GUANYL TRANSFERASE"/>
    <property type="match status" value="1"/>
</dbReference>
<name>A0A1G7V0P5_9PROT</name>